<evidence type="ECO:0000313" key="1">
    <source>
        <dbReference type="EMBL" id="GGF82914.1"/>
    </source>
</evidence>
<dbReference type="RefSeq" id="WP_189026121.1">
    <property type="nucleotide sequence ID" value="NZ_BMKR01000011.1"/>
</dbReference>
<accession>A0A917CCD5</accession>
<reference evidence="1" key="1">
    <citation type="journal article" date="2014" name="Int. J. Syst. Evol. Microbiol.">
        <title>Complete genome sequence of Corynebacterium casei LMG S-19264T (=DSM 44701T), isolated from a smear-ripened cheese.</title>
        <authorList>
            <consortium name="US DOE Joint Genome Institute (JGI-PGF)"/>
            <person name="Walter F."/>
            <person name="Albersmeier A."/>
            <person name="Kalinowski J."/>
            <person name="Ruckert C."/>
        </authorList>
    </citation>
    <scope>NUCLEOTIDE SEQUENCE</scope>
    <source>
        <strain evidence="1">CGMCC 1.16134</strain>
    </source>
</reference>
<reference evidence="1" key="2">
    <citation type="submission" date="2020-09" db="EMBL/GenBank/DDBJ databases">
        <authorList>
            <person name="Sun Q."/>
            <person name="Zhou Y."/>
        </authorList>
    </citation>
    <scope>NUCLEOTIDE SEQUENCE</scope>
    <source>
        <strain evidence="1">CGMCC 1.16134</strain>
    </source>
</reference>
<keyword evidence="2" id="KW-1185">Reference proteome</keyword>
<name>A0A917CCD5_9BACL</name>
<dbReference type="Proteomes" id="UP000637643">
    <property type="component" value="Unassembled WGS sequence"/>
</dbReference>
<dbReference type="AlphaFoldDB" id="A0A917CCD5"/>
<protein>
    <submittedName>
        <fullName evidence="1">Uncharacterized protein</fullName>
    </submittedName>
</protein>
<organism evidence="1 2">
    <name type="scientific">Paenibacillus albidus</name>
    <dbReference type="NCBI Taxonomy" id="2041023"/>
    <lineage>
        <taxon>Bacteria</taxon>
        <taxon>Bacillati</taxon>
        <taxon>Bacillota</taxon>
        <taxon>Bacilli</taxon>
        <taxon>Bacillales</taxon>
        <taxon>Paenibacillaceae</taxon>
        <taxon>Paenibacillus</taxon>
    </lineage>
</organism>
<proteinExistence type="predicted"/>
<dbReference type="EMBL" id="BMKR01000011">
    <property type="protein sequence ID" value="GGF82914.1"/>
    <property type="molecule type" value="Genomic_DNA"/>
</dbReference>
<evidence type="ECO:0000313" key="2">
    <source>
        <dbReference type="Proteomes" id="UP000637643"/>
    </source>
</evidence>
<comment type="caution">
    <text evidence="1">The sequence shown here is derived from an EMBL/GenBank/DDBJ whole genome shotgun (WGS) entry which is preliminary data.</text>
</comment>
<sequence>MSEPNKQEQEQIESTLQQLERLQKSTDSLYRRMAINGRSQEYYSPIRKVSEGLSNLSDLLCKKGM</sequence>
<gene>
    <name evidence="1" type="ORF">GCM10010912_30030</name>
</gene>